<proteinExistence type="predicted"/>
<dbReference type="InterPro" id="IPR003593">
    <property type="entry name" value="AAA+_ATPase"/>
</dbReference>
<evidence type="ECO:0000256" key="1">
    <source>
        <dbReference type="ARBA" id="ARBA00022448"/>
    </source>
</evidence>
<keyword evidence="1" id="KW-0813">Transport</keyword>
<dbReference type="eggNOG" id="COG0411">
    <property type="taxonomic scope" value="Bacteria"/>
</dbReference>
<dbReference type="PANTHER" id="PTHR45772:SF1">
    <property type="entry name" value="ABC TRANSPORTER ATP-BINDING PROTEIN"/>
    <property type="match status" value="1"/>
</dbReference>
<dbReference type="SMART" id="SM00382">
    <property type="entry name" value="AAA"/>
    <property type="match status" value="1"/>
</dbReference>
<gene>
    <name evidence="5" type="ordered locus">Mesau_00270</name>
</gene>
<dbReference type="Gene3D" id="3.40.50.300">
    <property type="entry name" value="P-loop containing nucleotide triphosphate hydrolases"/>
    <property type="match status" value="1"/>
</dbReference>
<dbReference type="HOGENOM" id="CLU_000604_1_2_5"/>
<dbReference type="Proteomes" id="UP000010998">
    <property type="component" value="Chromosome"/>
</dbReference>
<dbReference type="Pfam" id="PF12399">
    <property type="entry name" value="BCA_ABC_TP_C"/>
    <property type="match status" value="1"/>
</dbReference>
<keyword evidence="2" id="KW-0547">Nucleotide-binding</keyword>
<evidence type="ECO:0000256" key="3">
    <source>
        <dbReference type="ARBA" id="ARBA00022840"/>
    </source>
</evidence>
<dbReference type="OrthoDB" id="9779872at2"/>
<dbReference type="GO" id="GO:0005886">
    <property type="term" value="C:plasma membrane"/>
    <property type="evidence" value="ECO:0007669"/>
    <property type="project" value="TreeGrafter"/>
</dbReference>
<dbReference type="InterPro" id="IPR032823">
    <property type="entry name" value="BCA_ABC_TP_C"/>
</dbReference>
<dbReference type="KEGG" id="mam:Mesau_00270"/>
<dbReference type="GeneID" id="90987813"/>
<evidence type="ECO:0000313" key="6">
    <source>
        <dbReference type="Proteomes" id="UP000010998"/>
    </source>
</evidence>
<name>L0KE10_MESAW</name>
<dbReference type="RefSeq" id="WP_015314249.1">
    <property type="nucleotide sequence ID" value="NC_019973.1"/>
</dbReference>
<dbReference type="GO" id="GO:0016887">
    <property type="term" value="F:ATP hydrolysis activity"/>
    <property type="evidence" value="ECO:0007669"/>
    <property type="project" value="InterPro"/>
</dbReference>
<dbReference type="InterPro" id="IPR003439">
    <property type="entry name" value="ABC_transporter-like_ATP-bd"/>
</dbReference>
<protein>
    <submittedName>
        <fullName evidence="5">ABC-type branched-chain amino acid transport systems, ATPase component</fullName>
    </submittedName>
</protein>
<dbReference type="EMBL" id="CP003358">
    <property type="protein sequence ID" value="AGB42770.1"/>
    <property type="molecule type" value="Genomic_DNA"/>
</dbReference>
<feature type="domain" description="ABC transporter" evidence="4">
    <location>
        <begin position="50"/>
        <end position="298"/>
    </location>
</feature>
<dbReference type="PANTHER" id="PTHR45772">
    <property type="entry name" value="CONSERVED COMPONENT OF ABC TRANSPORTER FOR NATURAL AMINO ACIDS-RELATED"/>
    <property type="match status" value="1"/>
</dbReference>
<evidence type="ECO:0000259" key="4">
    <source>
        <dbReference type="PROSITE" id="PS50893"/>
    </source>
</evidence>
<evidence type="ECO:0000313" key="5">
    <source>
        <dbReference type="EMBL" id="AGB42770.1"/>
    </source>
</evidence>
<dbReference type="Pfam" id="PF00005">
    <property type="entry name" value="ABC_tran"/>
    <property type="match status" value="1"/>
</dbReference>
<dbReference type="PROSITE" id="PS50893">
    <property type="entry name" value="ABC_TRANSPORTER_2"/>
    <property type="match status" value="1"/>
</dbReference>
<evidence type="ECO:0000256" key="2">
    <source>
        <dbReference type="ARBA" id="ARBA00022741"/>
    </source>
</evidence>
<keyword evidence="3" id="KW-0067">ATP-binding</keyword>
<dbReference type="AlphaFoldDB" id="L0KE10"/>
<accession>L0KE10</accession>
<dbReference type="SUPFAM" id="SSF52540">
    <property type="entry name" value="P-loop containing nucleoside triphosphate hydrolases"/>
    <property type="match status" value="1"/>
</dbReference>
<reference evidence="6" key="1">
    <citation type="submission" date="2012-02" db="EMBL/GenBank/DDBJ databases">
        <title>Complete sequence of Mesorhizobium australicum WSM2073.</title>
        <authorList>
            <person name="Lucas S."/>
            <person name="Han J."/>
            <person name="Lapidus A."/>
            <person name="Cheng J.-F."/>
            <person name="Goodwin L."/>
            <person name="Pitluck S."/>
            <person name="Peters L."/>
            <person name="Gu W."/>
            <person name="Detter J.C."/>
            <person name="Han C."/>
            <person name="Tapia R."/>
            <person name="Land M."/>
            <person name="Hauser L."/>
            <person name="Kyrpides N."/>
            <person name="Ivanova N."/>
            <person name="Pagani I."/>
            <person name="Reeve W.G."/>
            <person name="Howieson J.G."/>
            <person name="Tiwari R.P."/>
            <person name="O'Hara G.W."/>
            <person name="Atkins C.A."/>
            <person name="Ronson C.W."/>
            <person name="Nandasena K.G."/>
            <person name="Woyke T."/>
        </authorList>
    </citation>
    <scope>NUCLEOTIDE SEQUENCE [LARGE SCALE GENOMIC DNA]</scope>
    <source>
        <strain evidence="6">LMG 24608 / HAMBI 3006 / WSM2073</strain>
    </source>
</reference>
<dbReference type="InterPro" id="IPR051120">
    <property type="entry name" value="ABC_AA/LPS_Transport"/>
</dbReference>
<dbReference type="STRING" id="754035.Mesau_00270"/>
<keyword evidence="6" id="KW-1185">Reference proteome</keyword>
<sequence>MPLPSYAIGVMEASVYAPEVFARGLPSALQPSEGHTAPVTGTAVATSPMLSLQAIGLSFGGVVALADIDLSVRSGEIRAIIGPNGAGKSSLINVISGVYRPDRGQVQLAGIDYAQVPTQRLAHLGVARTFQNLALFKGLSVLDNVATGLAYKVRSNFAGQVLGIGRSRGERRETRSRADQILEFLDLTAVRDRLAGTLPYGLRKRVELARALVAEPRLLLLDEPMAGMTSGEKSEMAAFVRAARDRFATTVVLIEHDVGVVMGLSDRVAVLDHGRKIADGTPDEVRNDQRVIDAYLGVASDNEDGAGI</sequence>
<dbReference type="CDD" id="cd03219">
    <property type="entry name" value="ABC_Mj1267_LivG_branched"/>
    <property type="match status" value="1"/>
</dbReference>
<dbReference type="FunFam" id="3.40.50.300:FF:000421">
    <property type="entry name" value="Branched-chain amino acid ABC transporter ATP-binding protein"/>
    <property type="match status" value="1"/>
</dbReference>
<dbReference type="GO" id="GO:0005524">
    <property type="term" value="F:ATP binding"/>
    <property type="evidence" value="ECO:0007669"/>
    <property type="project" value="UniProtKB-KW"/>
</dbReference>
<organism evidence="5 6">
    <name type="scientific">Mesorhizobium australicum (strain HAMBI 3006 / LMG 24608 / WSM2073)</name>
    <dbReference type="NCBI Taxonomy" id="754035"/>
    <lineage>
        <taxon>Bacteria</taxon>
        <taxon>Pseudomonadati</taxon>
        <taxon>Pseudomonadota</taxon>
        <taxon>Alphaproteobacteria</taxon>
        <taxon>Hyphomicrobiales</taxon>
        <taxon>Phyllobacteriaceae</taxon>
        <taxon>Mesorhizobium</taxon>
    </lineage>
</organism>
<dbReference type="InterPro" id="IPR027417">
    <property type="entry name" value="P-loop_NTPase"/>
</dbReference>